<dbReference type="InterPro" id="IPR003501">
    <property type="entry name" value="PTS_EIIB_2/3"/>
</dbReference>
<feature type="modified residue" description="Phosphocysteine; by EIIA" evidence="7">
    <location>
        <position position="9"/>
    </location>
</feature>
<accession>A0ABT4C0U4</accession>
<dbReference type="SUPFAM" id="SSF52794">
    <property type="entry name" value="PTS system IIB component-like"/>
    <property type="match status" value="1"/>
</dbReference>
<sequence>MMKKALIICAAGMSSSMIAKKLTDYFSENGKEIEVDATTISKGPSLIQKDAYDLYMVSPQAKMQFKNLKAEADKKDKPIINIPPQTYVPIPTATQKLAGIVEESL</sequence>
<keyword evidence="2" id="KW-0597">Phosphoprotein</keyword>
<feature type="domain" description="PTS EIIB type-3" evidence="9">
    <location>
        <begin position="2"/>
        <end position="105"/>
    </location>
</feature>
<dbReference type="EMBL" id="JAOTMD010000004">
    <property type="protein sequence ID" value="MCY3025293.1"/>
    <property type="molecule type" value="Genomic_DNA"/>
</dbReference>
<dbReference type="PROSITE" id="PS51100">
    <property type="entry name" value="PTS_EIIB_TYPE_3"/>
    <property type="match status" value="1"/>
</dbReference>
<reference evidence="10" key="1">
    <citation type="submission" date="2024-05" db="EMBL/GenBank/DDBJ databases">
        <title>Aerococcus urinae taxonomy study.</title>
        <authorList>
            <person name="Christensen J."/>
            <person name="Senneby E."/>
        </authorList>
    </citation>
    <scope>NUCLEOTIDE SEQUENCE</scope>
    <source>
        <strain evidence="10">CDC-3352-U95</strain>
    </source>
</reference>
<evidence type="ECO:0000256" key="1">
    <source>
        <dbReference type="ARBA" id="ARBA00022448"/>
    </source>
</evidence>
<dbReference type="InterPro" id="IPR051819">
    <property type="entry name" value="PTS_sugar-specific_EIIB"/>
</dbReference>
<dbReference type="GeneID" id="86970465"/>
<feature type="chain" id="PRO_5045683282" evidence="8">
    <location>
        <begin position="20"/>
        <end position="105"/>
    </location>
</feature>
<comment type="caution">
    <text evidence="10">The sequence shown here is derived from an EMBL/GenBank/DDBJ whole genome shotgun (WGS) entry which is preliminary data.</text>
</comment>
<keyword evidence="4" id="KW-0808">Transferase</keyword>
<gene>
    <name evidence="10" type="ORF">ODY23_03050</name>
</gene>
<evidence type="ECO:0000313" key="11">
    <source>
        <dbReference type="Proteomes" id="UP001072007"/>
    </source>
</evidence>
<evidence type="ECO:0000256" key="6">
    <source>
        <dbReference type="ARBA" id="ARBA00022777"/>
    </source>
</evidence>
<organism evidence="10 11">
    <name type="scientific">Aerococcus loyolae</name>
    <dbReference type="NCBI Taxonomy" id="2976809"/>
    <lineage>
        <taxon>Bacteria</taxon>
        <taxon>Bacillati</taxon>
        <taxon>Bacillota</taxon>
        <taxon>Bacilli</taxon>
        <taxon>Lactobacillales</taxon>
        <taxon>Aerococcaceae</taxon>
        <taxon>Aerococcus</taxon>
    </lineage>
</organism>
<evidence type="ECO:0000256" key="3">
    <source>
        <dbReference type="ARBA" id="ARBA00022597"/>
    </source>
</evidence>
<proteinExistence type="predicted"/>
<evidence type="ECO:0000256" key="2">
    <source>
        <dbReference type="ARBA" id="ARBA00022553"/>
    </source>
</evidence>
<evidence type="ECO:0000256" key="7">
    <source>
        <dbReference type="PROSITE-ProRule" id="PRU00423"/>
    </source>
</evidence>
<protein>
    <submittedName>
        <fullName evidence="10">PTS cellobiose transporter subunit IIB</fullName>
    </submittedName>
</protein>
<keyword evidence="11" id="KW-1185">Reference proteome</keyword>
<keyword evidence="1" id="KW-0813">Transport</keyword>
<name>A0ABT4C0U4_9LACT</name>
<dbReference type="Proteomes" id="UP001072007">
    <property type="component" value="Unassembled WGS sequence"/>
</dbReference>
<dbReference type="PANTHER" id="PTHR34581">
    <property type="entry name" value="PTS SYSTEM N,N'-DIACETYLCHITOBIOSE-SPECIFIC EIIB COMPONENT"/>
    <property type="match status" value="1"/>
</dbReference>
<dbReference type="NCBIfam" id="NF007155">
    <property type="entry name" value="PRK09590.1"/>
    <property type="match status" value="1"/>
</dbReference>
<dbReference type="InterPro" id="IPR036095">
    <property type="entry name" value="PTS_EIIB-like_sf"/>
</dbReference>
<dbReference type="Pfam" id="PF02302">
    <property type="entry name" value="PTS_IIB"/>
    <property type="match status" value="1"/>
</dbReference>
<keyword evidence="5" id="KW-0598">Phosphotransferase system</keyword>
<evidence type="ECO:0000256" key="8">
    <source>
        <dbReference type="SAM" id="SignalP"/>
    </source>
</evidence>
<feature type="signal peptide" evidence="8">
    <location>
        <begin position="1"/>
        <end position="19"/>
    </location>
</feature>
<keyword evidence="6" id="KW-0418">Kinase</keyword>
<dbReference type="Gene3D" id="3.40.50.2300">
    <property type="match status" value="1"/>
</dbReference>
<evidence type="ECO:0000256" key="4">
    <source>
        <dbReference type="ARBA" id="ARBA00022679"/>
    </source>
</evidence>
<evidence type="ECO:0000313" key="10">
    <source>
        <dbReference type="EMBL" id="MCY3025293.1"/>
    </source>
</evidence>
<evidence type="ECO:0000256" key="5">
    <source>
        <dbReference type="ARBA" id="ARBA00022683"/>
    </source>
</evidence>
<dbReference type="RefSeq" id="WP_267982725.1">
    <property type="nucleotide sequence ID" value="NZ_JAOTMC010000011.1"/>
</dbReference>
<evidence type="ECO:0000259" key="9">
    <source>
        <dbReference type="PROSITE" id="PS51100"/>
    </source>
</evidence>
<keyword evidence="3" id="KW-0762">Sugar transport</keyword>
<dbReference type="InterPro" id="IPR013012">
    <property type="entry name" value="PTS_EIIB_3"/>
</dbReference>
<dbReference type="PANTHER" id="PTHR34581:SF2">
    <property type="entry name" value="PTS SYSTEM N,N'-DIACETYLCHITOBIOSE-SPECIFIC EIIB COMPONENT"/>
    <property type="match status" value="1"/>
</dbReference>
<keyword evidence="8" id="KW-0732">Signal</keyword>